<organism evidence="1">
    <name type="scientific">Mesocestoides corti</name>
    <name type="common">Flatworm</name>
    <dbReference type="NCBI Taxonomy" id="53468"/>
    <lineage>
        <taxon>Eukaryota</taxon>
        <taxon>Metazoa</taxon>
        <taxon>Spiralia</taxon>
        <taxon>Lophotrochozoa</taxon>
        <taxon>Platyhelminthes</taxon>
        <taxon>Cestoda</taxon>
        <taxon>Eucestoda</taxon>
        <taxon>Cyclophyllidea</taxon>
        <taxon>Mesocestoididae</taxon>
        <taxon>Mesocestoides</taxon>
    </lineage>
</organism>
<sequence>MPLDRRETRDWLWPGGPTCLRPDPSPHFYYYSRVLQYDNWLITVVAQCHDFNVSFVICILKEK</sequence>
<dbReference type="AlphaFoldDB" id="A0A5K3FKK8"/>
<evidence type="ECO:0000313" key="1">
    <source>
        <dbReference type="WBParaSite" id="MCU_009295-RA"/>
    </source>
</evidence>
<name>A0A5K3FKK8_MESCO</name>
<protein>
    <submittedName>
        <fullName evidence="1">Uncharacterized protein</fullName>
    </submittedName>
</protein>
<accession>A0A5K3FKK8</accession>
<proteinExistence type="predicted"/>
<dbReference type="WBParaSite" id="MCU_009295-RA">
    <property type="protein sequence ID" value="MCU_009295-RA"/>
    <property type="gene ID" value="MCU_009295"/>
</dbReference>
<reference evidence="1" key="1">
    <citation type="submission" date="2019-11" db="UniProtKB">
        <authorList>
            <consortium name="WormBaseParasite"/>
        </authorList>
    </citation>
    <scope>IDENTIFICATION</scope>
</reference>